<evidence type="ECO:0000313" key="2">
    <source>
        <dbReference type="EMBL" id="KAK3400869.1"/>
    </source>
</evidence>
<dbReference type="Proteomes" id="UP001281003">
    <property type="component" value="Unassembled WGS sequence"/>
</dbReference>
<protein>
    <submittedName>
        <fullName evidence="2">Uncharacterized protein</fullName>
    </submittedName>
</protein>
<feature type="region of interest" description="Disordered" evidence="1">
    <location>
        <begin position="80"/>
        <end position="181"/>
    </location>
</feature>
<gene>
    <name evidence="2" type="ORF">B0T20DRAFT_476980</name>
</gene>
<feature type="compositionally biased region" description="Gly residues" evidence="1">
    <location>
        <begin position="282"/>
        <end position="291"/>
    </location>
</feature>
<organism evidence="2 3">
    <name type="scientific">Sordaria brevicollis</name>
    <dbReference type="NCBI Taxonomy" id="83679"/>
    <lineage>
        <taxon>Eukaryota</taxon>
        <taxon>Fungi</taxon>
        <taxon>Dikarya</taxon>
        <taxon>Ascomycota</taxon>
        <taxon>Pezizomycotina</taxon>
        <taxon>Sordariomycetes</taxon>
        <taxon>Sordariomycetidae</taxon>
        <taxon>Sordariales</taxon>
        <taxon>Sordariaceae</taxon>
        <taxon>Sordaria</taxon>
    </lineage>
</organism>
<reference evidence="2" key="1">
    <citation type="journal article" date="2023" name="Mol. Phylogenet. Evol.">
        <title>Genome-scale phylogeny and comparative genomics of the fungal order Sordariales.</title>
        <authorList>
            <person name="Hensen N."/>
            <person name="Bonometti L."/>
            <person name="Westerberg I."/>
            <person name="Brannstrom I.O."/>
            <person name="Guillou S."/>
            <person name="Cros-Aarteil S."/>
            <person name="Calhoun S."/>
            <person name="Haridas S."/>
            <person name="Kuo A."/>
            <person name="Mondo S."/>
            <person name="Pangilinan J."/>
            <person name="Riley R."/>
            <person name="LaButti K."/>
            <person name="Andreopoulos B."/>
            <person name="Lipzen A."/>
            <person name="Chen C."/>
            <person name="Yan M."/>
            <person name="Daum C."/>
            <person name="Ng V."/>
            <person name="Clum A."/>
            <person name="Steindorff A."/>
            <person name="Ohm R.A."/>
            <person name="Martin F."/>
            <person name="Silar P."/>
            <person name="Natvig D.O."/>
            <person name="Lalanne C."/>
            <person name="Gautier V."/>
            <person name="Ament-Velasquez S.L."/>
            <person name="Kruys A."/>
            <person name="Hutchinson M.I."/>
            <person name="Powell A.J."/>
            <person name="Barry K."/>
            <person name="Miller A.N."/>
            <person name="Grigoriev I.V."/>
            <person name="Debuchy R."/>
            <person name="Gladieux P."/>
            <person name="Hiltunen Thoren M."/>
            <person name="Johannesson H."/>
        </authorList>
    </citation>
    <scope>NUCLEOTIDE SEQUENCE</scope>
    <source>
        <strain evidence="2">FGSC 1904</strain>
    </source>
</reference>
<evidence type="ECO:0000256" key="1">
    <source>
        <dbReference type="SAM" id="MobiDB-lite"/>
    </source>
</evidence>
<feature type="region of interest" description="Disordered" evidence="1">
    <location>
        <begin position="1"/>
        <end position="26"/>
    </location>
</feature>
<feature type="compositionally biased region" description="Pro residues" evidence="1">
    <location>
        <begin position="295"/>
        <end position="305"/>
    </location>
</feature>
<comment type="caution">
    <text evidence="2">The sequence shown here is derived from an EMBL/GenBank/DDBJ whole genome shotgun (WGS) entry which is preliminary data.</text>
</comment>
<proteinExistence type="predicted"/>
<name>A0AAE0UEV9_SORBR</name>
<reference evidence="2" key="2">
    <citation type="submission" date="2023-07" db="EMBL/GenBank/DDBJ databases">
        <authorList>
            <consortium name="Lawrence Berkeley National Laboratory"/>
            <person name="Haridas S."/>
            <person name="Hensen N."/>
            <person name="Bonometti L."/>
            <person name="Westerberg I."/>
            <person name="Brannstrom I.O."/>
            <person name="Guillou S."/>
            <person name="Cros-Aarteil S."/>
            <person name="Calhoun S."/>
            <person name="Kuo A."/>
            <person name="Mondo S."/>
            <person name="Pangilinan J."/>
            <person name="Riley R."/>
            <person name="LaButti K."/>
            <person name="Andreopoulos B."/>
            <person name="Lipzen A."/>
            <person name="Chen C."/>
            <person name="Yanf M."/>
            <person name="Daum C."/>
            <person name="Ng V."/>
            <person name="Clum A."/>
            <person name="Steindorff A."/>
            <person name="Ohm R."/>
            <person name="Martin F."/>
            <person name="Silar P."/>
            <person name="Natvig D."/>
            <person name="Lalanne C."/>
            <person name="Gautier V."/>
            <person name="Ament-velasquez S.L."/>
            <person name="Kruys A."/>
            <person name="Hutchinson M.I."/>
            <person name="Powell A.J."/>
            <person name="Barry K."/>
            <person name="Miller A.N."/>
            <person name="Grigoriev I.V."/>
            <person name="Debuchy R."/>
            <person name="Gladieux P."/>
            <person name="Thoren M.H."/>
            <person name="Johannesson H."/>
        </authorList>
    </citation>
    <scope>NUCLEOTIDE SEQUENCE</scope>
    <source>
        <strain evidence="2">FGSC 1904</strain>
    </source>
</reference>
<sequence>MTQNNGRTPPPLPPRRPSMAAAPKPNADTFETMAQDIHKQIAQSQRSLRDINRRLNAIGRRQNDHGPFVNVDPFPSVVYNNNDNDNDNLYRNRVDSMGPIESQPQVQNGDNFCVDVQSHTHRPPPLINANDNDSAGPNDNANDNDNPDVNANDNPNINPTDTDDSCPTSPSTSSSDSTYLSMSPTIGQALRTQQDYETYHEKAARFEFHYPPFFRDLIVSPTPDHKGRRERGEELGRVHREAEEARLRRRVEGRRQQERARSREEGGQERTGEGRRDRHGGRAGAGAGGEGIELLPPPPRPPAPPPRKRKRAEDLEVQQSRPEHVD</sequence>
<accession>A0AAE0UEV9</accession>
<dbReference type="AlphaFoldDB" id="A0AAE0UEV9"/>
<feature type="region of interest" description="Disordered" evidence="1">
    <location>
        <begin position="246"/>
        <end position="326"/>
    </location>
</feature>
<dbReference type="EMBL" id="JAUTDP010000003">
    <property type="protein sequence ID" value="KAK3400869.1"/>
    <property type="molecule type" value="Genomic_DNA"/>
</dbReference>
<evidence type="ECO:0000313" key="3">
    <source>
        <dbReference type="Proteomes" id="UP001281003"/>
    </source>
</evidence>
<feature type="compositionally biased region" description="Low complexity" evidence="1">
    <location>
        <begin position="128"/>
        <end position="181"/>
    </location>
</feature>
<feature type="compositionally biased region" description="Basic and acidic residues" evidence="1">
    <location>
        <begin position="253"/>
        <end position="276"/>
    </location>
</feature>
<keyword evidence="3" id="KW-1185">Reference proteome</keyword>